<reference evidence="2 3" key="1">
    <citation type="submission" date="2021-07" db="EMBL/GenBank/DDBJ databases">
        <authorList>
            <person name="Palmer J.M."/>
        </authorList>
    </citation>
    <scope>NUCLEOTIDE SEQUENCE [LARGE SCALE GENOMIC DNA]</scope>
    <source>
        <strain evidence="2 3">AT_MEX2019</strain>
        <tissue evidence="2">Muscle</tissue>
    </source>
</reference>
<evidence type="ECO:0000256" key="1">
    <source>
        <dbReference type="SAM" id="MobiDB-lite"/>
    </source>
</evidence>
<dbReference type="Proteomes" id="UP001345963">
    <property type="component" value="Unassembled WGS sequence"/>
</dbReference>
<proteinExistence type="predicted"/>
<evidence type="ECO:0000313" key="3">
    <source>
        <dbReference type="Proteomes" id="UP001345963"/>
    </source>
</evidence>
<gene>
    <name evidence="2" type="ORF">ATANTOWER_030739</name>
</gene>
<dbReference type="EMBL" id="JAHUTI010000836">
    <property type="protein sequence ID" value="MED6232467.1"/>
    <property type="molecule type" value="Genomic_DNA"/>
</dbReference>
<keyword evidence="3" id="KW-1185">Reference proteome</keyword>
<feature type="region of interest" description="Disordered" evidence="1">
    <location>
        <begin position="1"/>
        <end position="20"/>
    </location>
</feature>
<organism evidence="2 3">
    <name type="scientific">Ataeniobius toweri</name>
    <dbReference type="NCBI Taxonomy" id="208326"/>
    <lineage>
        <taxon>Eukaryota</taxon>
        <taxon>Metazoa</taxon>
        <taxon>Chordata</taxon>
        <taxon>Craniata</taxon>
        <taxon>Vertebrata</taxon>
        <taxon>Euteleostomi</taxon>
        <taxon>Actinopterygii</taxon>
        <taxon>Neopterygii</taxon>
        <taxon>Teleostei</taxon>
        <taxon>Neoteleostei</taxon>
        <taxon>Acanthomorphata</taxon>
        <taxon>Ovalentaria</taxon>
        <taxon>Atherinomorphae</taxon>
        <taxon>Cyprinodontiformes</taxon>
        <taxon>Goodeidae</taxon>
        <taxon>Ataeniobius</taxon>
    </lineage>
</organism>
<name>A0ABU7A3A7_9TELE</name>
<feature type="compositionally biased region" description="Polar residues" evidence="1">
    <location>
        <begin position="1"/>
        <end position="11"/>
    </location>
</feature>
<protein>
    <submittedName>
        <fullName evidence="2">Uncharacterized protein</fullName>
    </submittedName>
</protein>
<sequence length="86" mass="9446">MDANESLNNSPLVGEHEEKAHSPVIRSSLWTITHLHVHPPPLRCHVHLSSRTRKQTQSAIHSTHHNLPSSALVDVLTFLPGPSSAP</sequence>
<comment type="caution">
    <text evidence="2">The sequence shown here is derived from an EMBL/GenBank/DDBJ whole genome shotgun (WGS) entry which is preliminary data.</text>
</comment>
<accession>A0ABU7A3A7</accession>
<evidence type="ECO:0000313" key="2">
    <source>
        <dbReference type="EMBL" id="MED6232467.1"/>
    </source>
</evidence>